<dbReference type="PANTHER" id="PTHR42973">
    <property type="entry name" value="BINDING OXIDOREDUCTASE, PUTATIVE (AFU_ORTHOLOGUE AFUA_1G17690)-RELATED"/>
    <property type="match status" value="1"/>
</dbReference>
<reference evidence="7 8" key="1">
    <citation type="submission" date="2019-05" db="EMBL/GenBank/DDBJ databases">
        <title>Draft genome sequence of Actinomadura sp. 14C53.</title>
        <authorList>
            <person name="Saricaoglu S."/>
            <person name="Isik K."/>
        </authorList>
    </citation>
    <scope>NUCLEOTIDE SEQUENCE [LARGE SCALE GENOMIC DNA]</scope>
    <source>
        <strain evidence="7 8">14C53</strain>
    </source>
</reference>
<dbReference type="AlphaFoldDB" id="A0A5C4J894"/>
<dbReference type="Pfam" id="PF08031">
    <property type="entry name" value="BBE"/>
    <property type="match status" value="1"/>
</dbReference>
<dbReference type="PANTHER" id="PTHR42973:SF39">
    <property type="entry name" value="FAD-BINDING PCMH-TYPE DOMAIN-CONTAINING PROTEIN"/>
    <property type="match status" value="1"/>
</dbReference>
<dbReference type="InterPro" id="IPR012951">
    <property type="entry name" value="BBE"/>
</dbReference>
<keyword evidence="8" id="KW-1185">Reference proteome</keyword>
<gene>
    <name evidence="7" type="ORF">ETD83_23795</name>
</gene>
<evidence type="ECO:0000256" key="5">
    <source>
        <dbReference type="ARBA" id="ARBA00023002"/>
    </source>
</evidence>
<keyword evidence="4" id="KW-0274">FAD</keyword>
<dbReference type="Proteomes" id="UP000309174">
    <property type="component" value="Unassembled WGS sequence"/>
</dbReference>
<accession>A0A5C4J894</accession>
<dbReference type="GO" id="GO:0071949">
    <property type="term" value="F:FAD binding"/>
    <property type="evidence" value="ECO:0007669"/>
    <property type="project" value="InterPro"/>
</dbReference>
<dbReference type="InterPro" id="IPR016166">
    <property type="entry name" value="FAD-bd_PCMH"/>
</dbReference>
<dbReference type="InterPro" id="IPR016169">
    <property type="entry name" value="FAD-bd_PCMH_sub2"/>
</dbReference>
<proteinExistence type="inferred from homology"/>
<dbReference type="OrthoDB" id="545125at2"/>
<dbReference type="Gene3D" id="3.40.462.20">
    <property type="match status" value="1"/>
</dbReference>
<evidence type="ECO:0000313" key="7">
    <source>
        <dbReference type="EMBL" id="TMQ94560.1"/>
    </source>
</evidence>
<dbReference type="InterPro" id="IPR006094">
    <property type="entry name" value="Oxid_FAD_bind_N"/>
</dbReference>
<sequence>MADAAVADEGGLKIMPGDRRFAALCRGFNPRWRANPEYVRVVRTSEETRAALEKAVNEQVTGTRDRITVRSGGHCYEDFVCSDDVRVIIDVSLMDRIYEDPDRGEDVVCVEAGATNGDLRKGLFLQTGRVLPGGSCPSVGVGGHVPVGGFGLLSRQFGLTVDYLYAVEVAVVDEDRRVRLVVATDEPRDPNRDLWWAHTGGGGGNFGIVTRFWFRALPQVPERVLLTASGWKWSQMNRAHFGRIIDNFGEFFATTDPAAQQRYRPLFAILLLSHRSQDKIGLIAQIDASVPDAEARLKEFLRAMSQEVGPVRESLSEAYGEYPALAGLESPAMLPWSTVDKLLGPVDNLRCGKHKSAYMREPLPREQIDELWAALALEDPDIVRDAVIQIDSYGGEINDRSPMDTAVIQRSSVLKLQHQIYWPAGQDGDDHLRWIRELYQRMYQGTGGVPVPDGHQGQHTTDGCYIGYPDVDLSDPRWNTSTVPWSELYYGRHYGKLQDVKLRWDPLDIFRHRQSVQLPIEPLQPG</sequence>
<dbReference type="InterPro" id="IPR036318">
    <property type="entry name" value="FAD-bd_PCMH-like_sf"/>
</dbReference>
<dbReference type="Pfam" id="PF01565">
    <property type="entry name" value="FAD_binding_4"/>
    <property type="match status" value="1"/>
</dbReference>
<comment type="cofactor">
    <cofactor evidence="1">
        <name>FAD</name>
        <dbReference type="ChEBI" id="CHEBI:57692"/>
    </cofactor>
</comment>
<comment type="caution">
    <text evidence="7">The sequence shown here is derived from an EMBL/GenBank/DDBJ whole genome shotgun (WGS) entry which is preliminary data.</text>
</comment>
<dbReference type="EMBL" id="VCKW01000130">
    <property type="protein sequence ID" value="TMQ94560.1"/>
    <property type="molecule type" value="Genomic_DNA"/>
</dbReference>
<dbReference type="PROSITE" id="PS51387">
    <property type="entry name" value="FAD_PCMH"/>
    <property type="match status" value="1"/>
</dbReference>
<name>A0A5C4J894_9ACTN</name>
<dbReference type="InterPro" id="IPR050416">
    <property type="entry name" value="FAD-linked_Oxidoreductase"/>
</dbReference>
<evidence type="ECO:0000256" key="2">
    <source>
        <dbReference type="ARBA" id="ARBA00005466"/>
    </source>
</evidence>
<evidence type="ECO:0000313" key="8">
    <source>
        <dbReference type="Proteomes" id="UP000309174"/>
    </source>
</evidence>
<dbReference type="RefSeq" id="WP_138647384.1">
    <property type="nucleotide sequence ID" value="NZ_VCKW01000130.1"/>
</dbReference>
<evidence type="ECO:0000256" key="1">
    <source>
        <dbReference type="ARBA" id="ARBA00001974"/>
    </source>
</evidence>
<dbReference type="SUPFAM" id="SSF56176">
    <property type="entry name" value="FAD-binding/transporter-associated domain-like"/>
    <property type="match status" value="1"/>
</dbReference>
<keyword evidence="3" id="KW-0285">Flavoprotein</keyword>
<dbReference type="GO" id="GO:0016491">
    <property type="term" value="F:oxidoreductase activity"/>
    <property type="evidence" value="ECO:0007669"/>
    <property type="project" value="UniProtKB-KW"/>
</dbReference>
<evidence type="ECO:0000256" key="3">
    <source>
        <dbReference type="ARBA" id="ARBA00022630"/>
    </source>
</evidence>
<dbReference type="Gene3D" id="3.30.465.10">
    <property type="match status" value="1"/>
</dbReference>
<evidence type="ECO:0000256" key="4">
    <source>
        <dbReference type="ARBA" id="ARBA00022827"/>
    </source>
</evidence>
<evidence type="ECO:0000259" key="6">
    <source>
        <dbReference type="PROSITE" id="PS51387"/>
    </source>
</evidence>
<comment type="similarity">
    <text evidence="2">Belongs to the oxygen-dependent FAD-linked oxidoreductase family.</text>
</comment>
<keyword evidence="5" id="KW-0560">Oxidoreductase</keyword>
<feature type="domain" description="FAD-binding PCMH-type" evidence="6">
    <location>
        <begin position="31"/>
        <end position="219"/>
    </location>
</feature>
<organism evidence="7 8">
    <name type="scientific">Actinomadura soli</name>
    <dbReference type="NCBI Taxonomy" id="2508997"/>
    <lineage>
        <taxon>Bacteria</taxon>
        <taxon>Bacillati</taxon>
        <taxon>Actinomycetota</taxon>
        <taxon>Actinomycetes</taxon>
        <taxon>Streptosporangiales</taxon>
        <taxon>Thermomonosporaceae</taxon>
        <taxon>Actinomadura</taxon>
    </lineage>
</organism>
<protein>
    <submittedName>
        <fullName evidence="7">FAD-binding oxidoreductase</fullName>
    </submittedName>
</protein>